<gene>
    <name evidence="2" type="ORF">A2664_03085</name>
</gene>
<evidence type="ECO:0000259" key="1">
    <source>
        <dbReference type="Pfam" id="PF13482"/>
    </source>
</evidence>
<dbReference type="Gene3D" id="3.30.420.10">
    <property type="entry name" value="Ribonuclease H-like superfamily/Ribonuclease H"/>
    <property type="match status" value="1"/>
</dbReference>
<reference evidence="2 3" key="1">
    <citation type="journal article" date="2016" name="Nat. Commun.">
        <title>Thousands of microbial genomes shed light on interconnected biogeochemical processes in an aquifer system.</title>
        <authorList>
            <person name="Anantharaman K."/>
            <person name="Brown C.T."/>
            <person name="Hug L.A."/>
            <person name="Sharon I."/>
            <person name="Castelle C.J."/>
            <person name="Probst A.J."/>
            <person name="Thomas B.C."/>
            <person name="Singh A."/>
            <person name="Wilkins M.J."/>
            <person name="Karaoz U."/>
            <person name="Brodie E.L."/>
            <person name="Williams K.H."/>
            <person name="Hubbard S.S."/>
            <person name="Banfield J.F."/>
        </authorList>
    </citation>
    <scope>NUCLEOTIDE SEQUENCE [LARGE SCALE GENOMIC DNA]</scope>
</reference>
<dbReference type="Pfam" id="PF13482">
    <property type="entry name" value="RNase_H_2"/>
    <property type="match status" value="1"/>
</dbReference>
<dbReference type="STRING" id="1802301.A2664_03085"/>
<comment type="caution">
    <text evidence="2">The sequence shown here is derived from an EMBL/GenBank/DDBJ whole genome shotgun (WGS) entry which is preliminary data.</text>
</comment>
<organism evidence="2 3">
    <name type="scientific">Candidatus Taylorbacteria bacterium RIFCSPHIGHO2_01_FULL_46_22b</name>
    <dbReference type="NCBI Taxonomy" id="1802301"/>
    <lineage>
        <taxon>Bacteria</taxon>
        <taxon>Candidatus Tayloriibacteriota</taxon>
    </lineage>
</organism>
<dbReference type="SUPFAM" id="SSF53098">
    <property type="entry name" value="Ribonuclease H-like"/>
    <property type="match status" value="1"/>
</dbReference>
<sequence>MRKIVFDIETSNFFDETGSNDPASLSIACVCIHDSETNTYQSFTEETLTDLWPILEKTDVLIGFNSDHFDIPLLNKYYRGDLTKKLKSIDLLKEVKKSLGRRLKLDTLAGATLGRNKTADGALAGVWWKNGEREKVIQYCIEDVRITKDLYDYAREHKHLKYRDGQTLKDIPLDPSEWETISATPNTASLF</sequence>
<accession>A0A1G2M402</accession>
<evidence type="ECO:0000313" key="2">
    <source>
        <dbReference type="EMBL" id="OHA18598.1"/>
    </source>
</evidence>
<dbReference type="GO" id="GO:0003676">
    <property type="term" value="F:nucleic acid binding"/>
    <property type="evidence" value="ECO:0007669"/>
    <property type="project" value="InterPro"/>
</dbReference>
<dbReference type="Proteomes" id="UP000178873">
    <property type="component" value="Unassembled WGS sequence"/>
</dbReference>
<dbReference type="EMBL" id="MHRF01000004">
    <property type="protein sequence ID" value="OHA18598.1"/>
    <property type="molecule type" value="Genomic_DNA"/>
</dbReference>
<dbReference type="InterPro" id="IPR012337">
    <property type="entry name" value="RNaseH-like_sf"/>
</dbReference>
<evidence type="ECO:0000313" key="3">
    <source>
        <dbReference type="Proteomes" id="UP000178873"/>
    </source>
</evidence>
<dbReference type="InterPro" id="IPR038720">
    <property type="entry name" value="YprB_RNase_H-like_dom"/>
</dbReference>
<name>A0A1G2M402_9BACT</name>
<protein>
    <recommendedName>
        <fullName evidence="1">YprB ribonuclease H-like domain-containing protein</fullName>
    </recommendedName>
</protein>
<feature type="domain" description="YprB ribonuclease H-like" evidence="1">
    <location>
        <begin position="5"/>
        <end position="154"/>
    </location>
</feature>
<dbReference type="AlphaFoldDB" id="A0A1G2M402"/>
<proteinExistence type="predicted"/>
<dbReference type="InterPro" id="IPR036397">
    <property type="entry name" value="RNaseH_sf"/>
</dbReference>